<evidence type="ECO:0000256" key="4">
    <source>
        <dbReference type="ARBA" id="ARBA00022475"/>
    </source>
</evidence>
<organism evidence="12 13">
    <name type="scientific">Hymenobacter nivis</name>
    <dbReference type="NCBI Taxonomy" id="1850093"/>
    <lineage>
        <taxon>Bacteria</taxon>
        <taxon>Pseudomonadati</taxon>
        <taxon>Bacteroidota</taxon>
        <taxon>Cytophagia</taxon>
        <taxon>Cytophagales</taxon>
        <taxon>Hymenobacteraceae</taxon>
        <taxon>Hymenobacter</taxon>
    </lineage>
</organism>
<dbReference type="PANTHER" id="PTHR33446">
    <property type="entry name" value="PROTEIN TONB-RELATED"/>
    <property type="match status" value="1"/>
</dbReference>
<keyword evidence="9" id="KW-0472">Membrane</keyword>
<evidence type="ECO:0000256" key="1">
    <source>
        <dbReference type="ARBA" id="ARBA00004383"/>
    </source>
</evidence>
<evidence type="ECO:0000313" key="13">
    <source>
        <dbReference type="Proteomes" id="UP000245999"/>
    </source>
</evidence>
<feature type="region of interest" description="Disordered" evidence="10">
    <location>
        <begin position="66"/>
        <end position="114"/>
    </location>
</feature>
<comment type="similarity">
    <text evidence="2">Belongs to the TonB family.</text>
</comment>
<dbReference type="InterPro" id="IPR006260">
    <property type="entry name" value="TonB/TolA_C"/>
</dbReference>
<dbReference type="GO" id="GO:0015031">
    <property type="term" value="P:protein transport"/>
    <property type="evidence" value="ECO:0007669"/>
    <property type="project" value="UniProtKB-KW"/>
</dbReference>
<evidence type="ECO:0000256" key="3">
    <source>
        <dbReference type="ARBA" id="ARBA00022448"/>
    </source>
</evidence>
<dbReference type="AlphaFoldDB" id="A0A2Z3GRI6"/>
<dbReference type="GO" id="GO:0055085">
    <property type="term" value="P:transmembrane transport"/>
    <property type="evidence" value="ECO:0007669"/>
    <property type="project" value="InterPro"/>
</dbReference>
<dbReference type="PANTHER" id="PTHR33446:SF2">
    <property type="entry name" value="PROTEIN TONB"/>
    <property type="match status" value="1"/>
</dbReference>
<dbReference type="Gene3D" id="3.30.1150.10">
    <property type="match status" value="1"/>
</dbReference>
<name>A0A2Z3GRI6_9BACT</name>
<feature type="compositionally biased region" description="Basic residues" evidence="10">
    <location>
        <begin position="101"/>
        <end position="114"/>
    </location>
</feature>
<dbReference type="Proteomes" id="UP000245999">
    <property type="component" value="Chromosome"/>
</dbReference>
<evidence type="ECO:0000259" key="11">
    <source>
        <dbReference type="PROSITE" id="PS52015"/>
    </source>
</evidence>
<protein>
    <recommendedName>
        <fullName evidence="11">TonB C-terminal domain-containing protein</fullName>
    </recommendedName>
</protein>
<accession>A0A2Z3GRI6</accession>
<gene>
    <name evidence="12" type="ORF">DDQ68_03960</name>
</gene>
<keyword evidence="3" id="KW-0813">Transport</keyword>
<keyword evidence="13" id="KW-1185">Reference proteome</keyword>
<keyword evidence="8" id="KW-1133">Transmembrane helix</keyword>
<evidence type="ECO:0000256" key="8">
    <source>
        <dbReference type="ARBA" id="ARBA00022989"/>
    </source>
</evidence>
<evidence type="ECO:0000256" key="9">
    <source>
        <dbReference type="ARBA" id="ARBA00023136"/>
    </source>
</evidence>
<reference evidence="13" key="1">
    <citation type="submission" date="2018-04" db="EMBL/GenBank/DDBJ databases">
        <title>Complete genome of Antarctic heterotrophic bacterium Hymenobacter nivis.</title>
        <authorList>
            <person name="Terashima M."/>
        </authorList>
    </citation>
    <scope>NUCLEOTIDE SEQUENCE [LARGE SCALE GENOMIC DNA]</scope>
    <source>
        <strain evidence="13">NBRC 111535</strain>
    </source>
</reference>
<feature type="compositionally biased region" description="Pro residues" evidence="10">
    <location>
        <begin position="69"/>
        <end position="81"/>
    </location>
</feature>
<keyword evidence="4" id="KW-1003">Cell membrane</keyword>
<dbReference type="InterPro" id="IPR037682">
    <property type="entry name" value="TonB_C"/>
</dbReference>
<dbReference type="OrthoDB" id="883427at2"/>
<dbReference type="Pfam" id="PF03544">
    <property type="entry name" value="TonB_C"/>
    <property type="match status" value="1"/>
</dbReference>
<evidence type="ECO:0000256" key="10">
    <source>
        <dbReference type="SAM" id="MobiDB-lite"/>
    </source>
</evidence>
<evidence type="ECO:0000256" key="7">
    <source>
        <dbReference type="ARBA" id="ARBA00022927"/>
    </source>
</evidence>
<comment type="subcellular location">
    <subcellularLocation>
        <location evidence="1">Cell inner membrane</location>
        <topology evidence="1">Single-pass membrane protein</topology>
        <orientation evidence="1">Periplasmic side</orientation>
    </subcellularLocation>
</comment>
<dbReference type="InterPro" id="IPR051045">
    <property type="entry name" value="TonB-dependent_transducer"/>
</dbReference>
<evidence type="ECO:0000313" key="12">
    <source>
        <dbReference type="EMBL" id="AWM32024.1"/>
    </source>
</evidence>
<evidence type="ECO:0000256" key="5">
    <source>
        <dbReference type="ARBA" id="ARBA00022519"/>
    </source>
</evidence>
<dbReference type="PROSITE" id="PS52015">
    <property type="entry name" value="TONB_CTD"/>
    <property type="match status" value="1"/>
</dbReference>
<keyword evidence="7" id="KW-0653">Protein transport</keyword>
<dbReference type="GO" id="GO:0031992">
    <property type="term" value="F:energy transducer activity"/>
    <property type="evidence" value="ECO:0007669"/>
    <property type="project" value="TreeGrafter"/>
</dbReference>
<dbReference type="GO" id="GO:0098797">
    <property type="term" value="C:plasma membrane protein complex"/>
    <property type="evidence" value="ECO:0007669"/>
    <property type="project" value="TreeGrafter"/>
</dbReference>
<dbReference type="SUPFAM" id="SSF74653">
    <property type="entry name" value="TolA/TonB C-terminal domain"/>
    <property type="match status" value="1"/>
</dbReference>
<keyword evidence="5" id="KW-0997">Cell inner membrane</keyword>
<keyword evidence="6" id="KW-0812">Transmembrane</keyword>
<dbReference type="KEGG" id="hnv:DDQ68_03960"/>
<dbReference type="EMBL" id="CP029145">
    <property type="protein sequence ID" value="AWM32024.1"/>
    <property type="molecule type" value="Genomic_DNA"/>
</dbReference>
<feature type="domain" description="TonB C-terminal" evidence="11">
    <location>
        <begin position="1"/>
        <end position="73"/>
    </location>
</feature>
<dbReference type="NCBIfam" id="TIGR01352">
    <property type="entry name" value="tonB_Cterm"/>
    <property type="match status" value="1"/>
</dbReference>
<proteinExistence type="inferred from homology"/>
<evidence type="ECO:0000256" key="2">
    <source>
        <dbReference type="ARBA" id="ARBA00006555"/>
    </source>
</evidence>
<sequence length="114" mass="12434">MEGRVFISFVISTTGEVKDVKVLKGLSASCDEAAVNAVKVLPRFIPGKQNGRPVAVAFTVPVAFKEPDPGAPPDLGPPRRGPQPASTPTWSKCPRCLTPRQRPRARYPKLWRKS</sequence>
<evidence type="ECO:0000256" key="6">
    <source>
        <dbReference type="ARBA" id="ARBA00022692"/>
    </source>
</evidence>